<dbReference type="EMBL" id="CP000473">
    <property type="protein sequence ID" value="ABJ85675.1"/>
    <property type="molecule type" value="Genomic_DNA"/>
</dbReference>
<dbReference type="InterPro" id="IPR023214">
    <property type="entry name" value="HAD_sf"/>
</dbReference>
<evidence type="ECO:0000256" key="1">
    <source>
        <dbReference type="ARBA" id="ARBA00022450"/>
    </source>
</evidence>
<dbReference type="InterPro" id="IPR006162">
    <property type="entry name" value="Ppantetheine_attach_site"/>
</dbReference>
<dbReference type="AlphaFoldDB" id="Q01XE0"/>
<sequence>MRELGLPGEIRFAAYNQVFQELLDPAGLFARNTTGANIVLVRFEDWTLGQAGEFVDAVRAAAGRLAVPLLIVLCAGTGEFDDRMRASVAGLPSVHLITAAEIAALYPVRDLHDPHANELGHVPYTPLYFVALATAIARKIHAITAPPFKVIALDCDDTLWAGICGEDGPEGVVLDPPRLALQQFMRARRQEGMLLALCSKNNEEDVAATFAAHPEMPLRLEDFAAQRVNWETKGANLVSLADELDLGLDSVILIDDNPKEVTEAQAGAPQALAIALPERAAEIPEFLRHVWAFDRARVTEEDRRRPELYAQRAERVRAQRSSASLEEFLASLKLEVAIAPLEAAQADRVAQLTQRTNQMNATCIRRTAAEIQRLAAECLTVKVTDRFGSYGLTGVILFRTDATALIVDTFLLSCRALGRGVEHRMVARLGEIAQERGLKRVELPFVEGQRNRPALLFLQSLAAQDPDGVFRLDAARASQVRYQPGAGKPADLPAGEGRPAAAVPLRIPYARIAAELREPEMILAHIRATSRRAAGIRDVEPPRTALERDLVELWAELLNVEALGVHENFFELGGHSLLAVQLLSRVRQLYGVELSLEVVYSGEFTVAELAKAIELKEIEHSGGDYHELLQELDGLSDEEVRALLAEEQDAS</sequence>
<dbReference type="GO" id="GO:0044550">
    <property type="term" value="P:secondary metabolite biosynthetic process"/>
    <property type="evidence" value="ECO:0007669"/>
    <property type="project" value="UniProtKB-ARBA"/>
</dbReference>
<gene>
    <name evidence="4" type="ordered locus">Acid_4716</name>
</gene>
<dbReference type="eggNOG" id="COG3882">
    <property type="taxonomic scope" value="Bacteria"/>
</dbReference>
<dbReference type="InterPro" id="IPR036412">
    <property type="entry name" value="HAD-like_sf"/>
</dbReference>
<dbReference type="FunFam" id="1.10.1200.10:FF:000016">
    <property type="entry name" value="Non-ribosomal peptide synthase"/>
    <property type="match status" value="1"/>
</dbReference>
<dbReference type="NCBIfam" id="TIGR01681">
    <property type="entry name" value="HAD-SF-IIIC"/>
    <property type="match status" value="1"/>
</dbReference>
<dbReference type="Pfam" id="PF00550">
    <property type="entry name" value="PP-binding"/>
    <property type="match status" value="1"/>
</dbReference>
<keyword evidence="1" id="KW-0596">Phosphopantetheine</keyword>
<dbReference type="InParanoid" id="Q01XE0"/>
<dbReference type="Gene3D" id="1.10.1200.10">
    <property type="entry name" value="ACP-like"/>
    <property type="match status" value="1"/>
</dbReference>
<dbReference type="PANTHER" id="PTHR44845:SF6">
    <property type="entry name" value="BETA-ALANINE-ACTIVATING ENZYME"/>
    <property type="match status" value="1"/>
</dbReference>
<dbReference type="SUPFAM" id="SSF56784">
    <property type="entry name" value="HAD-like"/>
    <property type="match status" value="1"/>
</dbReference>
<feature type="domain" description="Carrier" evidence="3">
    <location>
        <begin position="541"/>
        <end position="617"/>
    </location>
</feature>
<dbReference type="NCBIfam" id="TIGR01686">
    <property type="entry name" value="FkbH"/>
    <property type="match status" value="1"/>
</dbReference>
<dbReference type="InterPro" id="IPR010037">
    <property type="entry name" value="FkbH_domain"/>
</dbReference>
<reference evidence="4" key="1">
    <citation type="submission" date="2006-10" db="EMBL/GenBank/DDBJ databases">
        <title>Complete sequence of Solibacter usitatus Ellin6076.</title>
        <authorList>
            <consortium name="US DOE Joint Genome Institute"/>
            <person name="Copeland A."/>
            <person name="Lucas S."/>
            <person name="Lapidus A."/>
            <person name="Barry K."/>
            <person name="Detter J.C."/>
            <person name="Glavina del Rio T."/>
            <person name="Hammon N."/>
            <person name="Israni S."/>
            <person name="Dalin E."/>
            <person name="Tice H."/>
            <person name="Pitluck S."/>
            <person name="Thompson L.S."/>
            <person name="Brettin T."/>
            <person name="Bruce D."/>
            <person name="Han C."/>
            <person name="Tapia R."/>
            <person name="Gilna P."/>
            <person name="Schmutz J."/>
            <person name="Larimer F."/>
            <person name="Land M."/>
            <person name="Hauser L."/>
            <person name="Kyrpides N."/>
            <person name="Mikhailova N."/>
            <person name="Janssen P.H."/>
            <person name="Kuske C.R."/>
            <person name="Richardson P."/>
        </authorList>
    </citation>
    <scope>NUCLEOTIDE SEQUENCE</scope>
    <source>
        <strain evidence="4">Ellin6076</strain>
    </source>
</reference>
<dbReference type="KEGG" id="sus:Acid_4716"/>
<dbReference type="Gene3D" id="3.40.50.1000">
    <property type="entry name" value="HAD superfamily/HAD-like"/>
    <property type="match status" value="1"/>
</dbReference>
<evidence type="ECO:0000313" key="4">
    <source>
        <dbReference type="EMBL" id="ABJ85675.1"/>
    </source>
</evidence>
<protein>
    <submittedName>
        <fullName evidence="4">FkbH like protein</fullName>
    </submittedName>
</protein>
<dbReference type="STRING" id="234267.Acid_4716"/>
<dbReference type="GO" id="GO:0072330">
    <property type="term" value="P:monocarboxylic acid biosynthetic process"/>
    <property type="evidence" value="ECO:0007669"/>
    <property type="project" value="UniProtKB-ARBA"/>
</dbReference>
<proteinExistence type="predicted"/>
<dbReference type="InterPro" id="IPR009081">
    <property type="entry name" value="PP-bd_ACP"/>
</dbReference>
<keyword evidence="2" id="KW-0597">Phosphoprotein</keyword>
<organism evidence="4">
    <name type="scientific">Solibacter usitatus (strain Ellin6076)</name>
    <dbReference type="NCBI Taxonomy" id="234267"/>
    <lineage>
        <taxon>Bacteria</taxon>
        <taxon>Pseudomonadati</taxon>
        <taxon>Acidobacteriota</taxon>
        <taxon>Terriglobia</taxon>
        <taxon>Bryobacterales</taxon>
        <taxon>Solibacteraceae</taxon>
        <taxon>Candidatus Solibacter</taxon>
    </lineage>
</organism>
<evidence type="ECO:0000259" key="3">
    <source>
        <dbReference type="PROSITE" id="PS50075"/>
    </source>
</evidence>
<dbReference type="InterPro" id="IPR010033">
    <property type="entry name" value="HAD_SF_ppase_IIIC"/>
</dbReference>
<dbReference type="SUPFAM" id="SSF47336">
    <property type="entry name" value="ACP-like"/>
    <property type="match status" value="1"/>
</dbReference>
<dbReference type="PROSITE" id="PS00012">
    <property type="entry name" value="PHOSPHOPANTETHEINE"/>
    <property type="match status" value="1"/>
</dbReference>
<evidence type="ECO:0000256" key="2">
    <source>
        <dbReference type="ARBA" id="ARBA00022553"/>
    </source>
</evidence>
<dbReference type="PANTHER" id="PTHR44845">
    <property type="entry name" value="CARRIER DOMAIN-CONTAINING PROTEIN"/>
    <property type="match status" value="1"/>
</dbReference>
<dbReference type="HOGENOM" id="CLU_018095_1_0_0"/>
<dbReference type="PROSITE" id="PS50075">
    <property type="entry name" value="CARRIER"/>
    <property type="match status" value="1"/>
</dbReference>
<dbReference type="eggNOG" id="COG1020">
    <property type="taxonomic scope" value="Bacteria"/>
</dbReference>
<dbReference type="InterPro" id="IPR036736">
    <property type="entry name" value="ACP-like_sf"/>
</dbReference>
<name>Q01XE0_SOLUE</name>
<accession>Q01XE0</accession>